<evidence type="ECO:0000256" key="3">
    <source>
        <dbReference type="ARBA" id="ARBA00022723"/>
    </source>
</evidence>
<evidence type="ECO:0000259" key="10">
    <source>
        <dbReference type="SMART" id="SM00382"/>
    </source>
</evidence>
<name>A0A5B8XG40_9RICK</name>
<keyword evidence="6 9" id="KW-0067">ATP-binding</keyword>
<dbReference type="NCBIfam" id="TIGR02397">
    <property type="entry name" value="dnaX_nterm"/>
    <property type="match status" value="1"/>
</dbReference>
<evidence type="ECO:0000256" key="1">
    <source>
        <dbReference type="ARBA" id="ARBA00006360"/>
    </source>
</evidence>
<dbReference type="InterPro" id="IPR027417">
    <property type="entry name" value="P-loop_NTPase"/>
</dbReference>
<evidence type="ECO:0000256" key="2">
    <source>
        <dbReference type="ARBA" id="ARBA00022705"/>
    </source>
</evidence>
<dbReference type="Gene3D" id="3.40.50.300">
    <property type="entry name" value="P-loop containing nucleotide triphosphate hydrolases"/>
    <property type="match status" value="1"/>
</dbReference>
<dbReference type="GO" id="GO:0009360">
    <property type="term" value="C:DNA polymerase III complex"/>
    <property type="evidence" value="ECO:0007669"/>
    <property type="project" value="InterPro"/>
</dbReference>
<dbReference type="GO" id="GO:0006261">
    <property type="term" value="P:DNA-templated DNA replication"/>
    <property type="evidence" value="ECO:0007669"/>
    <property type="project" value="TreeGrafter"/>
</dbReference>
<keyword evidence="12" id="KW-1185">Reference proteome</keyword>
<dbReference type="GO" id="GO:0005524">
    <property type="term" value="F:ATP binding"/>
    <property type="evidence" value="ECO:0007669"/>
    <property type="project" value="UniProtKB-KW"/>
</dbReference>
<organism evidence="11 12">
    <name type="scientific">Candidatus Deianiraea vastatrix</name>
    <dbReference type="NCBI Taxonomy" id="2163644"/>
    <lineage>
        <taxon>Bacteria</taxon>
        <taxon>Pseudomonadati</taxon>
        <taxon>Pseudomonadota</taxon>
        <taxon>Alphaproteobacteria</taxon>
        <taxon>Rickettsiales</taxon>
        <taxon>Candidatus Deianiraeaceae</taxon>
        <taxon>Candidatus Deianiraea</taxon>
    </lineage>
</organism>
<dbReference type="InterPro" id="IPR045085">
    <property type="entry name" value="HLD_clamp_pol_III_gamma_tau"/>
</dbReference>
<keyword evidence="5" id="KW-0862">Zinc</keyword>
<evidence type="ECO:0000256" key="4">
    <source>
        <dbReference type="ARBA" id="ARBA00022741"/>
    </source>
</evidence>
<keyword evidence="3" id="KW-0479">Metal-binding</keyword>
<dbReference type="EC" id="2.7.7.7" evidence="9"/>
<dbReference type="Pfam" id="PF22608">
    <property type="entry name" value="DNAX_ATPase_lid"/>
    <property type="match status" value="1"/>
</dbReference>
<dbReference type="FunFam" id="3.40.50.300:FF:000014">
    <property type="entry name" value="DNA polymerase III subunit gamma/tau"/>
    <property type="match status" value="1"/>
</dbReference>
<evidence type="ECO:0000256" key="8">
    <source>
        <dbReference type="ARBA" id="ARBA00049244"/>
    </source>
</evidence>
<dbReference type="OrthoDB" id="9810148at2"/>
<dbReference type="CDD" id="cd00009">
    <property type="entry name" value="AAA"/>
    <property type="match status" value="1"/>
</dbReference>
<accession>A0A5B8XG40</accession>
<keyword evidence="2 9" id="KW-0235">DNA replication</keyword>
<comment type="catalytic activity">
    <reaction evidence="8 9">
        <text>DNA(n) + a 2'-deoxyribonucleoside 5'-triphosphate = DNA(n+1) + diphosphate</text>
        <dbReference type="Rhea" id="RHEA:22508"/>
        <dbReference type="Rhea" id="RHEA-COMP:17339"/>
        <dbReference type="Rhea" id="RHEA-COMP:17340"/>
        <dbReference type="ChEBI" id="CHEBI:33019"/>
        <dbReference type="ChEBI" id="CHEBI:61560"/>
        <dbReference type="ChEBI" id="CHEBI:173112"/>
        <dbReference type="EC" id="2.7.7.7"/>
    </reaction>
</comment>
<evidence type="ECO:0000256" key="6">
    <source>
        <dbReference type="ARBA" id="ARBA00022840"/>
    </source>
</evidence>
<dbReference type="Gene3D" id="1.20.272.10">
    <property type="match status" value="1"/>
</dbReference>
<gene>
    <name evidence="9" type="primary">dnaX</name>
    <name evidence="11" type="ORF">Deia_01053</name>
</gene>
<dbReference type="GO" id="GO:0046872">
    <property type="term" value="F:metal ion binding"/>
    <property type="evidence" value="ECO:0007669"/>
    <property type="project" value="UniProtKB-KW"/>
</dbReference>
<dbReference type="InterPro" id="IPR012763">
    <property type="entry name" value="DNA_pol_III_sug/sutau_N"/>
</dbReference>
<dbReference type="Gene3D" id="1.10.8.60">
    <property type="match status" value="1"/>
</dbReference>
<dbReference type="RefSeq" id="WP_146821248.1">
    <property type="nucleotide sequence ID" value="NZ_CP029077.1"/>
</dbReference>
<dbReference type="CDD" id="cd18137">
    <property type="entry name" value="HLD_clamp_pol_III_gamma_tau"/>
    <property type="match status" value="1"/>
</dbReference>
<dbReference type="EMBL" id="CP029077">
    <property type="protein sequence ID" value="QED23835.1"/>
    <property type="molecule type" value="Genomic_DNA"/>
</dbReference>
<dbReference type="PANTHER" id="PTHR11669:SF0">
    <property type="entry name" value="PROTEIN STICHEL-LIKE 2"/>
    <property type="match status" value="1"/>
</dbReference>
<dbReference type="Proteomes" id="UP000321934">
    <property type="component" value="Chromosome"/>
</dbReference>
<keyword evidence="9" id="KW-0808">Transferase</keyword>
<dbReference type="SMART" id="SM00382">
    <property type="entry name" value="AAA"/>
    <property type="match status" value="1"/>
</dbReference>
<dbReference type="GO" id="GO:0003887">
    <property type="term" value="F:DNA-directed DNA polymerase activity"/>
    <property type="evidence" value="ECO:0007669"/>
    <property type="project" value="UniProtKB-KW"/>
</dbReference>
<comment type="similarity">
    <text evidence="1 9">Belongs to the DnaX/STICHEL family.</text>
</comment>
<dbReference type="AlphaFoldDB" id="A0A5B8XG40"/>
<feature type="domain" description="AAA+ ATPase" evidence="10">
    <location>
        <begin position="37"/>
        <end position="183"/>
    </location>
</feature>
<proteinExistence type="inferred from homology"/>
<keyword evidence="7 9" id="KW-0239">DNA-directed DNA polymerase</keyword>
<evidence type="ECO:0000313" key="12">
    <source>
        <dbReference type="Proteomes" id="UP000321934"/>
    </source>
</evidence>
<comment type="subunit">
    <text evidence="9">DNA polymerase III contains a core (composed of alpha, epsilon and theta chains) that associates with a tau subunit. This core dimerizes to form the POLIII' complex. PolIII' associates with the gamma complex (composed of gamma, delta, delta', psi and chi chains) and with the beta chain to form the complete DNA polymerase III complex.</text>
</comment>
<sequence>MSYTVLARKYRPKKLSELFGQENLVQTLKNAIEINRVHHAFIFTGTRGVGKTTTARILALSLNCTGKDGSGKETVDPCLECDSCKDILSFRHPDVIEIDAASNTGVDSARDIIESSKYPPMVGRYKIYIIDEVHMLSKSAFNALLKTLEEPHSFIKFIFATTEFNKIPITISSRCQKFFLQNLTQDELFANLQSITSRENISCGEEVLRQIAKMARGSARDSLSILDQAISLSQDGKIDIKIIEDMTKCGNLSFGEEILSHIFDANLQEALNTSENAIQSGIGISGILSDMIEIIAKMMHSICTKTDEKEVAKLLEKLKSSDNFSVQILDRMYQVILNSSHFAQNINEKSVLDTLIIRLSYIQKIPSIDDLVSSLIKEN</sequence>
<dbReference type="InterPro" id="IPR003593">
    <property type="entry name" value="AAA+_ATPase"/>
</dbReference>
<dbReference type="Pfam" id="PF12169">
    <property type="entry name" value="DNA_pol3_gamma3"/>
    <property type="match status" value="1"/>
</dbReference>
<dbReference type="SUPFAM" id="SSF52540">
    <property type="entry name" value="P-loop containing nucleoside triphosphate hydrolases"/>
    <property type="match status" value="1"/>
</dbReference>
<comment type="function">
    <text evidence="9">DNA polymerase III is a complex, multichain enzyme responsible for most of the replicative synthesis in bacteria. This DNA polymerase also exhibits 3' to 5' exonuclease activity.</text>
</comment>
<evidence type="ECO:0000256" key="9">
    <source>
        <dbReference type="RuleBase" id="RU364063"/>
    </source>
</evidence>
<dbReference type="PANTHER" id="PTHR11669">
    <property type="entry name" value="REPLICATION FACTOR C / DNA POLYMERASE III GAMMA-TAU SUBUNIT"/>
    <property type="match status" value="1"/>
</dbReference>
<dbReference type="Pfam" id="PF13177">
    <property type="entry name" value="DNA_pol3_delta2"/>
    <property type="match status" value="1"/>
</dbReference>
<keyword evidence="4 9" id="KW-0547">Nucleotide-binding</keyword>
<evidence type="ECO:0000256" key="7">
    <source>
        <dbReference type="ARBA" id="ARBA00022932"/>
    </source>
</evidence>
<dbReference type="InterPro" id="IPR050238">
    <property type="entry name" value="DNA_Rep/Repair_Clamp_Loader"/>
</dbReference>
<reference evidence="11 12" key="1">
    <citation type="journal article" date="2019" name="ISME J.">
        <title>Deianiraea, an extracellular bacterium associated with the ciliate Paramecium, suggests an alternative scenario for the evolution of Rickettsiales.</title>
        <authorList>
            <person name="Castelli M."/>
            <person name="Sabaneyeva E."/>
            <person name="Lanzoni O."/>
            <person name="Lebedeva N."/>
            <person name="Floriano A.M."/>
            <person name="Gaiarsa S."/>
            <person name="Benken K."/>
            <person name="Modeo L."/>
            <person name="Bandi C."/>
            <person name="Potekhin A."/>
            <person name="Sassera D."/>
            <person name="Petroni G."/>
        </authorList>
    </citation>
    <scope>NUCLEOTIDE SEQUENCE [LARGE SCALE GENOMIC DNA]</scope>
    <source>
        <strain evidence="11">CyL4-1</strain>
    </source>
</reference>
<evidence type="ECO:0000256" key="5">
    <source>
        <dbReference type="ARBA" id="ARBA00022833"/>
    </source>
</evidence>
<keyword evidence="9" id="KW-0548">Nucleotidyltransferase</keyword>
<dbReference type="InterPro" id="IPR022754">
    <property type="entry name" value="DNA_pol_III_gamma-3"/>
</dbReference>
<evidence type="ECO:0000313" key="11">
    <source>
        <dbReference type="EMBL" id="QED23835.1"/>
    </source>
</evidence>
<protein>
    <recommendedName>
        <fullName evidence="9">DNA polymerase III subunit gamma/tau</fullName>
        <ecNumber evidence="9">2.7.7.7</ecNumber>
    </recommendedName>
</protein>